<dbReference type="InterPro" id="IPR057326">
    <property type="entry name" value="KR_dom"/>
</dbReference>
<proteinExistence type="inferred from homology"/>
<keyword evidence="6" id="KW-1185">Reference proteome</keyword>
<dbReference type="SUPFAM" id="SSF51735">
    <property type="entry name" value="NAD(P)-binding Rossmann-fold domains"/>
    <property type="match status" value="1"/>
</dbReference>
<dbReference type="PRINTS" id="PR00080">
    <property type="entry name" value="SDRFAMILY"/>
</dbReference>
<evidence type="ECO:0000256" key="1">
    <source>
        <dbReference type="ARBA" id="ARBA00006484"/>
    </source>
</evidence>
<dbReference type="RefSeq" id="WP_379584413.1">
    <property type="nucleotide sequence ID" value="NZ_JBHSQW010000018.1"/>
</dbReference>
<evidence type="ECO:0000313" key="6">
    <source>
        <dbReference type="Proteomes" id="UP001596302"/>
    </source>
</evidence>
<evidence type="ECO:0000313" key="5">
    <source>
        <dbReference type="EMBL" id="MFC5994380.1"/>
    </source>
</evidence>
<dbReference type="Pfam" id="PF00106">
    <property type="entry name" value="adh_short"/>
    <property type="match status" value="1"/>
</dbReference>
<comment type="similarity">
    <text evidence="1 3">Belongs to the short-chain dehydrogenases/reductases (SDR) family.</text>
</comment>
<dbReference type="PROSITE" id="PS00061">
    <property type="entry name" value="ADH_SHORT"/>
    <property type="match status" value="1"/>
</dbReference>
<dbReference type="InterPro" id="IPR002347">
    <property type="entry name" value="SDR_fam"/>
</dbReference>
<accession>A0ABW1J1S8</accession>
<protein>
    <submittedName>
        <fullName evidence="5">SDR family NAD(P)-dependent oxidoreductase</fullName>
    </submittedName>
</protein>
<name>A0ABW1J1S8_9PSEU</name>
<evidence type="ECO:0000256" key="2">
    <source>
        <dbReference type="ARBA" id="ARBA00023002"/>
    </source>
</evidence>
<dbReference type="PRINTS" id="PR00081">
    <property type="entry name" value="GDHRDH"/>
</dbReference>
<dbReference type="SMART" id="SM00822">
    <property type="entry name" value="PKS_KR"/>
    <property type="match status" value="1"/>
</dbReference>
<dbReference type="InterPro" id="IPR020904">
    <property type="entry name" value="Sc_DH/Rdtase_CS"/>
</dbReference>
<evidence type="ECO:0000256" key="3">
    <source>
        <dbReference type="RuleBase" id="RU000363"/>
    </source>
</evidence>
<dbReference type="Gene3D" id="3.40.50.720">
    <property type="entry name" value="NAD(P)-binding Rossmann-like Domain"/>
    <property type="match status" value="1"/>
</dbReference>
<dbReference type="PANTHER" id="PTHR45024:SF2">
    <property type="entry name" value="SCP2 DOMAIN-CONTAINING PROTEIN"/>
    <property type="match status" value="1"/>
</dbReference>
<reference evidence="6" key="1">
    <citation type="journal article" date="2019" name="Int. J. Syst. Evol. Microbiol.">
        <title>The Global Catalogue of Microorganisms (GCM) 10K type strain sequencing project: providing services to taxonomists for standard genome sequencing and annotation.</title>
        <authorList>
            <consortium name="The Broad Institute Genomics Platform"/>
            <consortium name="The Broad Institute Genome Sequencing Center for Infectious Disease"/>
            <person name="Wu L."/>
            <person name="Ma J."/>
        </authorList>
    </citation>
    <scope>NUCLEOTIDE SEQUENCE [LARGE SCALE GENOMIC DNA]</scope>
    <source>
        <strain evidence="6">CCM 8391</strain>
    </source>
</reference>
<dbReference type="InterPro" id="IPR051687">
    <property type="entry name" value="Peroxisomal_Beta-Oxidation"/>
</dbReference>
<dbReference type="PANTHER" id="PTHR45024">
    <property type="entry name" value="DEHYDROGENASES, SHORT CHAIN"/>
    <property type="match status" value="1"/>
</dbReference>
<evidence type="ECO:0000259" key="4">
    <source>
        <dbReference type="SMART" id="SM00822"/>
    </source>
</evidence>
<sequence>MKEQLDALRFDGRVALVTGAGGGLGRSYAHLLAARGTIVIVNDVATSIEDGIETSRAEVVAQEIRDAGGVAVANRDSVGTAEGGEAMVSAALETFGRLDIVVNNAGIVRDRAFHNLEPAESAALFDVHLMGCFHVTRPAWRWMRQHGYGRVVNTTSASGLFGNFGQTAYAAAKAGVVGFTRALALEVGERDIRVNAVAPMALTQLTDGLLGELARHSSPDLVAPTVAFLCHESNPLNGEVISSGGGRISRTFLAETPGLFDLSATPEDIASALSVIVDEKGYTVPKSLADVSANILAAARRGEEHQ</sequence>
<feature type="domain" description="Ketoreductase" evidence="4">
    <location>
        <begin position="13"/>
        <end position="208"/>
    </location>
</feature>
<comment type="caution">
    <text evidence="5">The sequence shown here is derived from an EMBL/GenBank/DDBJ whole genome shotgun (WGS) entry which is preliminary data.</text>
</comment>
<keyword evidence="2" id="KW-0560">Oxidoreductase</keyword>
<organism evidence="5 6">
    <name type="scientific">Pseudonocardia hispaniensis</name>
    <dbReference type="NCBI Taxonomy" id="904933"/>
    <lineage>
        <taxon>Bacteria</taxon>
        <taxon>Bacillati</taxon>
        <taxon>Actinomycetota</taxon>
        <taxon>Actinomycetes</taxon>
        <taxon>Pseudonocardiales</taxon>
        <taxon>Pseudonocardiaceae</taxon>
        <taxon>Pseudonocardia</taxon>
    </lineage>
</organism>
<gene>
    <name evidence="5" type="ORF">ACFQE5_09175</name>
</gene>
<dbReference type="Proteomes" id="UP001596302">
    <property type="component" value="Unassembled WGS sequence"/>
</dbReference>
<dbReference type="EMBL" id="JBHSQW010000018">
    <property type="protein sequence ID" value="MFC5994380.1"/>
    <property type="molecule type" value="Genomic_DNA"/>
</dbReference>
<dbReference type="InterPro" id="IPR036291">
    <property type="entry name" value="NAD(P)-bd_dom_sf"/>
</dbReference>